<comment type="caution">
    <text evidence="6">The sequence shown here is derived from an EMBL/GenBank/DDBJ whole genome shotgun (WGS) entry which is preliminary data.</text>
</comment>
<evidence type="ECO:0000256" key="3">
    <source>
        <dbReference type="ARBA" id="ARBA00022989"/>
    </source>
</evidence>
<dbReference type="Proteomes" id="UP001447188">
    <property type="component" value="Unassembled WGS sequence"/>
</dbReference>
<keyword evidence="2" id="KW-0812">Transmembrane</keyword>
<reference evidence="6 7" key="1">
    <citation type="submission" date="2024-02" db="EMBL/GenBank/DDBJ databases">
        <title>Discinaceae phylogenomics.</title>
        <authorList>
            <person name="Dirks A.C."/>
            <person name="James T.Y."/>
        </authorList>
    </citation>
    <scope>NUCLEOTIDE SEQUENCE [LARGE SCALE GENOMIC DNA]</scope>
    <source>
        <strain evidence="6 7">ACD0624</strain>
    </source>
</reference>
<proteinExistence type="predicted"/>
<evidence type="ECO:0000256" key="1">
    <source>
        <dbReference type="ARBA" id="ARBA00004141"/>
    </source>
</evidence>
<keyword evidence="7" id="KW-1185">Reference proteome</keyword>
<dbReference type="PANTHER" id="PTHR40422:SF1">
    <property type="entry name" value="TRANSLATION MACHINERY-ASSOCIATED PROTEIN 17"/>
    <property type="match status" value="1"/>
</dbReference>
<dbReference type="EMBL" id="JBBBZM010000034">
    <property type="protein sequence ID" value="KAL0637450.1"/>
    <property type="molecule type" value="Genomic_DNA"/>
</dbReference>
<evidence type="ECO:0000256" key="4">
    <source>
        <dbReference type="ARBA" id="ARBA00023136"/>
    </source>
</evidence>
<evidence type="ECO:0000313" key="7">
    <source>
        <dbReference type="Proteomes" id="UP001447188"/>
    </source>
</evidence>
<evidence type="ECO:0000256" key="2">
    <source>
        <dbReference type="ARBA" id="ARBA00022692"/>
    </source>
</evidence>
<evidence type="ECO:0008006" key="8">
    <source>
        <dbReference type="Google" id="ProtNLM"/>
    </source>
</evidence>
<evidence type="ECO:0000256" key="5">
    <source>
        <dbReference type="SAM" id="MobiDB-lite"/>
    </source>
</evidence>
<name>A0ABR3GNS7_9PEZI</name>
<keyword evidence="3" id="KW-1133">Transmembrane helix</keyword>
<gene>
    <name evidence="6" type="ORF">Q9L58_003505</name>
</gene>
<accession>A0ABR3GNS7</accession>
<keyword evidence="4" id="KW-0472">Membrane</keyword>
<dbReference type="PANTHER" id="PTHR40422">
    <property type="entry name" value="TRANSLATION MACHINERY-ASSOCIATED PROTEIN 17"/>
    <property type="match status" value="1"/>
</dbReference>
<dbReference type="SUPFAM" id="SSF144091">
    <property type="entry name" value="Rhomboid-like"/>
    <property type="match status" value="1"/>
</dbReference>
<comment type="subcellular location">
    <subcellularLocation>
        <location evidence="1">Membrane</location>
        <topology evidence="1">Multi-pass membrane protein</topology>
    </subcellularLocation>
</comment>
<feature type="region of interest" description="Disordered" evidence="5">
    <location>
        <begin position="203"/>
        <end position="244"/>
    </location>
</feature>
<organism evidence="6 7">
    <name type="scientific">Discina gigas</name>
    <dbReference type="NCBI Taxonomy" id="1032678"/>
    <lineage>
        <taxon>Eukaryota</taxon>
        <taxon>Fungi</taxon>
        <taxon>Dikarya</taxon>
        <taxon>Ascomycota</taxon>
        <taxon>Pezizomycotina</taxon>
        <taxon>Pezizomycetes</taxon>
        <taxon>Pezizales</taxon>
        <taxon>Discinaceae</taxon>
        <taxon>Discina</taxon>
    </lineage>
</organism>
<dbReference type="InterPro" id="IPR035952">
    <property type="entry name" value="Rhomboid-like_sf"/>
</dbReference>
<evidence type="ECO:0000313" key="6">
    <source>
        <dbReference type="EMBL" id="KAL0637450.1"/>
    </source>
</evidence>
<dbReference type="InterPro" id="IPR038966">
    <property type="entry name" value="TMA17"/>
</dbReference>
<protein>
    <recommendedName>
        <fullName evidence="8">Peptidase S54 rhomboid domain-containing protein</fullName>
    </recommendedName>
</protein>
<sequence>MSFKAYQFVTGLALLEVVGIARGWAVVDHVAHLSGLLWGVAYAYWQEQEFKKKRELARKMSLILIHASAWNITPLLTTDSVIMSTSQPITPGFFLQVIRDLELEQLHAEAARLQLSLYHLRRSQIALEEFRDDPVCRSAIEDNVVVISYQVEKIDLIRLEVERRGFSMEHGAGTGEKLVNGNTGSGLEESLGQAVVMGGMEDEERVDGEAARSEPAATENTATPGGAAEDHRTESLGEEEGIYL</sequence>